<sequence length="308" mass="33831">MTPRKHACCPTRAGGQGLNLTGADNVIAPDLDFNPQIDRQVEDHCHSIGHTKPVTMYRMVTKGTVDETVNEMAKWKLVLDAAVLDSVVGVDKSSRTTGEILSSLTMVAFCSYPPAFNPDPMDRVLITDQQATLKAGNSQAGGAGTGVEGDEGKVSSCLFPPEVYLFPVVVEPTGSVLNWEKLHLVLQNRTLKIGILLLPRDFSQHPILKSGGQIIGDVYSSNNQESGGRGFKLSYFERNEIIRSTNKHSSSQGLLYGMLKHRQTGYARPTHKRSSLNSLMIIECKPRAQTPILQKSYKVWTNNKVIHS</sequence>
<dbReference type="Proteomes" id="UP000309997">
    <property type="component" value="Unassembled WGS sequence"/>
</dbReference>
<accession>A0ACC4BV99</accession>
<dbReference type="EMBL" id="RCHU02000008">
    <property type="protein sequence ID" value="KAL3582362.1"/>
    <property type="molecule type" value="Genomic_DNA"/>
</dbReference>
<reference evidence="1 2" key="1">
    <citation type="journal article" date="2024" name="Plant Biotechnol. J.">
        <title>Genome and CRISPR/Cas9 system of a widespread forest tree (Populus alba) in the world.</title>
        <authorList>
            <person name="Liu Y.J."/>
            <person name="Jiang P.F."/>
            <person name="Han X.M."/>
            <person name="Li X.Y."/>
            <person name="Wang H.M."/>
            <person name="Wang Y.J."/>
            <person name="Wang X.X."/>
            <person name="Zeng Q.Y."/>
        </authorList>
    </citation>
    <scope>NUCLEOTIDE SEQUENCE [LARGE SCALE GENOMIC DNA]</scope>
    <source>
        <strain evidence="2">cv. PAL-ZL1</strain>
    </source>
</reference>
<evidence type="ECO:0000313" key="2">
    <source>
        <dbReference type="Proteomes" id="UP000309997"/>
    </source>
</evidence>
<keyword evidence="2" id="KW-1185">Reference proteome</keyword>
<comment type="caution">
    <text evidence="1">The sequence shown here is derived from an EMBL/GenBank/DDBJ whole genome shotgun (WGS) entry which is preliminary data.</text>
</comment>
<evidence type="ECO:0000313" key="1">
    <source>
        <dbReference type="EMBL" id="KAL3582362.1"/>
    </source>
</evidence>
<name>A0ACC4BV99_POPAL</name>
<gene>
    <name evidence="1" type="ORF">D5086_016694</name>
</gene>
<protein>
    <submittedName>
        <fullName evidence="1">Uncharacterized protein</fullName>
    </submittedName>
</protein>
<organism evidence="1 2">
    <name type="scientific">Populus alba</name>
    <name type="common">White poplar</name>
    <dbReference type="NCBI Taxonomy" id="43335"/>
    <lineage>
        <taxon>Eukaryota</taxon>
        <taxon>Viridiplantae</taxon>
        <taxon>Streptophyta</taxon>
        <taxon>Embryophyta</taxon>
        <taxon>Tracheophyta</taxon>
        <taxon>Spermatophyta</taxon>
        <taxon>Magnoliopsida</taxon>
        <taxon>eudicotyledons</taxon>
        <taxon>Gunneridae</taxon>
        <taxon>Pentapetalae</taxon>
        <taxon>rosids</taxon>
        <taxon>fabids</taxon>
        <taxon>Malpighiales</taxon>
        <taxon>Salicaceae</taxon>
        <taxon>Saliceae</taxon>
        <taxon>Populus</taxon>
    </lineage>
</organism>
<proteinExistence type="predicted"/>